<protein>
    <submittedName>
        <fullName evidence="2">Neutral zinc metallopeptidase</fullName>
    </submittedName>
</protein>
<name>A0ABM6JGN1_9GAMM</name>
<feature type="transmembrane region" description="Helical" evidence="1">
    <location>
        <begin position="15"/>
        <end position="42"/>
    </location>
</feature>
<dbReference type="Pfam" id="PF04298">
    <property type="entry name" value="Zn_peptidase_2"/>
    <property type="match status" value="1"/>
</dbReference>
<evidence type="ECO:0000313" key="2">
    <source>
        <dbReference type="EMBL" id="ARD20859.1"/>
    </source>
</evidence>
<evidence type="ECO:0000313" key="3">
    <source>
        <dbReference type="Proteomes" id="UP000191820"/>
    </source>
</evidence>
<dbReference type="PANTHER" id="PTHR36434">
    <property type="entry name" value="MEMBRANE PROTEASE YUGP-RELATED"/>
    <property type="match status" value="1"/>
</dbReference>
<dbReference type="Proteomes" id="UP000191820">
    <property type="component" value="Chromosome"/>
</dbReference>
<dbReference type="RefSeq" id="WP_244899756.1">
    <property type="nucleotide sequence ID" value="NZ_CP020472.1"/>
</dbReference>
<dbReference type="EMBL" id="CP020472">
    <property type="protein sequence ID" value="ARD20859.1"/>
    <property type="molecule type" value="Genomic_DNA"/>
</dbReference>
<organism evidence="2 3">
    <name type="scientific">Shewanella japonica</name>
    <dbReference type="NCBI Taxonomy" id="93973"/>
    <lineage>
        <taxon>Bacteria</taxon>
        <taxon>Pseudomonadati</taxon>
        <taxon>Pseudomonadota</taxon>
        <taxon>Gammaproteobacteria</taxon>
        <taxon>Alteromonadales</taxon>
        <taxon>Shewanellaceae</taxon>
        <taxon>Shewanella</taxon>
    </lineage>
</organism>
<evidence type="ECO:0000256" key="1">
    <source>
        <dbReference type="SAM" id="Phobius"/>
    </source>
</evidence>
<keyword evidence="1" id="KW-0472">Membrane</keyword>
<feature type="transmembrane region" description="Helical" evidence="1">
    <location>
        <begin position="167"/>
        <end position="190"/>
    </location>
</feature>
<accession>A0ABM6JGN1</accession>
<dbReference type="InterPro" id="IPR007395">
    <property type="entry name" value="Zn_peptidase_2"/>
</dbReference>
<keyword evidence="1" id="KW-0812">Transmembrane</keyword>
<feature type="transmembrane region" description="Helical" evidence="1">
    <location>
        <begin position="227"/>
        <end position="246"/>
    </location>
</feature>
<gene>
    <name evidence="2" type="ORF">SJ2017_0521</name>
</gene>
<dbReference type="PANTHER" id="PTHR36434:SF1">
    <property type="entry name" value="MEMBRANE PROTEASE YUGP-RELATED"/>
    <property type="match status" value="1"/>
</dbReference>
<keyword evidence="1" id="KW-1133">Transmembrane helix</keyword>
<keyword evidence="3" id="KW-1185">Reference proteome</keyword>
<proteinExistence type="predicted"/>
<sequence length="250" mass="27503">MLMALSHHGESYMPVYGILVFMLWIILFIVIAGCVFLPGLWVNHVINKFKQPADRYRQQGSGGELARHLLDRFGLHDVKVEETPDGDHYDPTAKTVRLTPDNYSGYSLTAVTVAAHEVGHALQDSRGETMFITRQKLARAAMVGERIAGIMMFAAPVVFMLTRIPQAGALTILIGVLSMGLSTIVHLVTLPVEFDASYGKALPILKEGNYLHDGDLKHAEKILKAAALTYVAGSLVSLLNLGRWIAVLRR</sequence>
<reference evidence="2 3" key="1">
    <citation type="submission" date="2017-03" db="EMBL/GenBank/DDBJ databases">
        <title>Genome sequencing of Shewanella japonica KCTC 22435.</title>
        <authorList>
            <person name="Kim K.M."/>
        </authorList>
    </citation>
    <scope>NUCLEOTIDE SEQUENCE [LARGE SCALE GENOMIC DNA]</scope>
    <source>
        <strain evidence="2 3">KCTC 22435</strain>
    </source>
</reference>